<keyword evidence="2" id="KW-1185">Reference proteome</keyword>
<evidence type="ECO:0000313" key="1">
    <source>
        <dbReference type="EMBL" id="GEP08418.1"/>
    </source>
</evidence>
<sequence>MIMKREEFLVRSGLQVETLEVWLEQRWLLPAAGDVESGYSEIDIARAHFIRDLQGNLGVNDPGIDVILHLVDQLHGMRRAFAELKQSQAKPGDE</sequence>
<dbReference type="Proteomes" id="UP000321750">
    <property type="component" value="Unassembled WGS sequence"/>
</dbReference>
<reference evidence="1 2" key="1">
    <citation type="submission" date="2019-07" db="EMBL/GenBank/DDBJ databases">
        <title>Whole genome shotgun sequence of Methylobacterium gnaphalii NBRC 107716.</title>
        <authorList>
            <person name="Hosoyama A."/>
            <person name="Uohara A."/>
            <person name="Ohji S."/>
            <person name="Ichikawa N."/>
        </authorList>
    </citation>
    <scope>NUCLEOTIDE SEQUENCE [LARGE SCALE GENOMIC DNA]</scope>
    <source>
        <strain evidence="1 2">NBRC 107716</strain>
    </source>
</reference>
<organism evidence="1 2">
    <name type="scientific">Methylobacterium gnaphalii</name>
    <dbReference type="NCBI Taxonomy" id="1010610"/>
    <lineage>
        <taxon>Bacteria</taxon>
        <taxon>Pseudomonadati</taxon>
        <taxon>Pseudomonadota</taxon>
        <taxon>Alphaproteobacteria</taxon>
        <taxon>Hyphomicrobiales</taxon>
        <taxon>Methylobacteriaceae</taxon>
        <taxon>Methylobacterium</taxon>
    </lineage>
</organism>
<evidence type="ECO:0000313" key="2">
    <source>
        <dbReference type="Proteomes" id="UP000321750"/>
    </source>
</evidence>
<dbReference type="Gene3D" id="1.10.1660.10">
    <property type="match status" value="1"/>
</dbReference>
<gene>
    <name evidence="1" type="ORF">MGN01_02630</name>
</gene>
<protein>
    <recommendedName>
        <fullName evidence="3">MerR family transcriptional regulator</fullName>
    </recommendedName>
</protein>
<proteinExistence type="predicted"/>
<name>A0A512JEN7_9HYPH</name>
<accession>A0A512JEN7</accession>
<comment type="caution">
    <text evidence="1">The sequence shown here is derived from an EMBL/GenBank/DDBJ whole genome shotgun (WGS) entry which is preliminary data.</text>
</comment>
<dbReference type="Pfam" id="PF13591">
    <property type="entry name" value="MerR_2"/>
    <property type="match status" value="1"/>
</dbReference>
<dbReference type="AlphaFoldDB" id="A0A512JEN7"/>
<dbReference type="EMBL" id="BJZV01000001">
    <property type="protein sequence ID" value="GEP08418.1"/>
    <property type="molecule type" value="Genomic_DNA"/>
</dbReference>
<evidence type="ECO:0008006" key="3">
    <source>
        <dbReference type="Google" id="ProtNLM"/>
    </source>
</evidence>